<name>A0ABP0DRK5_9PEZI</name>
<dbReference type="PANTHER" id="PTHR28052:SF1">
    <property type="entry name" value="UPF0545 PROTEIN C22ORF39"/>
    <property type="match status" value="1"/>
</dbReference>
<keyword evidence="3" id="KW-1185">Reference proteome</keyword>
<evidence type="ECO:0000313" key="2">
    <source>
        <dbReference type="EMBL" id="CAK7270933.1"/>
    </source>
</evidence>
<reference evidence="2 3" key="1">
    <citation type="submission" date="2024-01" db="EMBL/GenBank/DDBJ databases">
        <authorList>
            <person name="Allen C."/>
            <person name="Tagirdzhanova G."/>
        </authorList>
    </citation>
    <scope>NUCLEOTIDE SEQUENCE [LARGE SCALE GENOMIC DNA]</scope>
    <source>
        <strain evidence="2 3">CBS 119000</strain>
    </source>
</reference>
<dbReference type="EMBL" id="CAWUON010000065">
    <property type="protein sequence ID" value="CAK7270933.1"/>
    <property type="molecule type" value="Genomic_DNA"/>
</dbReference>
<dbReference type="Pfam" id="PF11326">
    <property type="entry name" value="PANTS-like"/>
    <property type="match status" value="1"/>
</dbReference>
<feature type="compositionally biased region" description="Low complexity" evidence="1">
    <location>
        <begin position="1"/>
        <end position="39"/>
    </location>
</feature>
<evidence type="ECO:0000256" key="1">
    <source>
        <dbReference type="SAM" id="MobiDB-lite"/>
    </source>
</evidence>
<feature type="region of interest" description="Disordered" evidence="1">
    <location>
        <begin position="1"/>
        <end position="57"/>
    </location>
</feature>
<evidence type="ECO:0000313" key="3">
    <source>
        <dbReference type="Proteomes" id="UP001642502"/>
    </source>
</evidence>
<feature type="region of interest" description="Disordered" evidence="1">
    <location>
        <begin position="72"/>
        <end position="113"/>
    </location>
</feature>
<feature type="compositionally biased region" description="Low complexity" evidence="1">
    <location>
        <begin position="78"/>
        <end position="87"/>
    </location>
</feature>
<sequence>MGWLWSGSSSTGEAAASTQNANTSSQPAAATSSTALPPSKVAAQVSDGATENDPELQKFVAIFQSSESGLGDAQKANATADDGTAAGSPTQTVAKTGRPLSSAGDVATREDRTVPVRERSLAEATLPVSMSCRQAFDLAWACQSPAGQWRAVYRHGGVRPCSDLWDDFWFCMRVKGYAEGPLKAEAVRSHYRKKEMDRYYLPGQPSSEDIWRSRTIDELLPPGAVFQQNFQVVGGDQPRPKESRDDGGREDAAQILADAERRQCIRQGMGYEK</sequence>
<dbReference type="Proteomes" id="UP001642502">
    <property type="component" value="Unassembled WGS sequence"/>
</dbReference>
<comment type="caution">
    <text evidence="2">The sequence shown here is derived from an EMBL/GenBank/DDBJ whole genome shotgun (WGS) entry which is preliminary data.</text>
</comment>
<protein>
    <recommendedName>
        <fullName evidence="4">Early meiotic induction protein 1</fullName>
    </recommendedName>
</protein>
<accession>A0ABP0DRK5</accession>
<evidence type="ECO:0008006" key="4">
    <source>
        <dbReference type="Google" id="ProtNLM"/>
    </source>
</evidence>
<dbReference type="InterPro" id="IPR021475">
    <property type="entry name" value="Pants/Emi1-like"/>
</dbReference>
<dbReference type="PANTHER" id="PTHR28052">
    <property type="entry name" value="UPF0545 PROTEIN C22ORF39"/>
    <property type="match status" value="1"/>
</dbReference>
<gene>
    <name evidence="2" type="ORF">SEPCBS119000_004342</name>
</gene>
<proteinExistence type="predicted"/>
<organism evidence="2 3">
    <name type="scientific">Sporothrix epigloea</name>
    <dbReference type="NCBI Taxonomy" id="1892477"/>
    <lineage>
        <taxon>Eukaryota</taxon>
        <taxon>Fungi</taxon>
        <taxon>Dikarya</taxon>
        <taxon>Ascomycota</taxon>
        <taxon>Pezizomycotina</taxon>
        <taxon>Sordariomycetes</taxon>
        <taxon>Sordariomycetidae</taxon>
        <taxon>Ophiostomatales</taxon>
        <taxon>Ophiostomataceae</taxon>
        <taxon>Sporothrix</taxon>
    </lineage>
</organism>